<dbReference type="Pfam" id="PF08240">
    <property type="entry name" value="ADH_N"/>
    <property type="match status" value="1"/>
</dbReference>
<dbReference type="Gene3D" id="3.90.180.10">
    <property type="entry name" value="Medium-chain alcohol dehydrogenases, catalytic domain"/>
    <property type="match status" value="1"/>
</dbReference>
<dbReference type="InterPro" id="IPR020843">
    <property type="entry name" value="ER"/>
</dbReference>
<feature type="domain" description="Enoyl reductase (ER)" evidence="2">
    <location>
        <begin position="14"/>
        <end position="230"/>
    </location>
</feature>
<organism evidence="3 4">
    <name type="scientific">Angustibacter aerolatus</name>
    <dbReference type="NCBI Taxonomy" id="1162965"/>
    <lineage>
        <taxon>Bacteria</taxon>
        <taxon>Bacillati</taxon>
        <taxon>Actinomycetota</taxon>
        <taxon>Actinomycetes</taxon>
        <taxon>Kineosporiales</taxon>
        <taxon>Kineosporiaceae</taxon>
    </lineage>
</organism>
<dbReference type="Proteomes" id="UP001157017">
    <property type="component" value="Unassembled WGS sequence"/>
</dbReference>
<dbReference type="SUPFAM" id="SSF50129">
    <property type="entry name" value="GroES-like"/>
    <property type="match status" value="1"/>
</dbReference>
<comment type="caution">
    <text evidence="3">The sequence shown here is derived from an EMBL/GenBank/DDBJ whole genome shotgun (WGS) entry which is preliminary data.</text>
</comment>
<feature type="region of interest" description="Disordered" evidence="1">
    <location>
        <begin position="164"/>
        <end position="253"/>
    </location>
</feature>
<evidence type="ECO:0000259" key="2">
    <source>
        <dbReference type="SMART" id="SM00829"/>
    </source>
</evidence>
<dbReference type="PANTHER" id="PTHR43677">
    <property type="entry name" value="SHORT-CHAIN DEHYDROGENASE/REDUCTASE"/>
    <property type="match status" value="1"/>
</dbReference>
<dbReference type="EMBL" id="BSUZ01000001">
    <property type="protein sequence ID" value="GMA85804.1"/>
    <property type="molecule type" value="Genomic_DNA"/>
</dbReference>
<gene>
    <name evidence="3" type="ORF">GCM10025868_10540</name>
</gene>
<evidence type="ECO:0000313" key="4">
    <source>
        <dbReference type="Proteomes" id="UP001157017"/>
    </source>
</evidence>
<feature type="compositionally biased region" description="Low complexity" evidence="1">
    <location>
        <begin position="242"/>
        <end position="253"/>
    </location>
</feature>
<evidence type="ECO:0000256" key="1">
    <source>
        <dbReference type="SAM" id="MobiDB-lite"/>
    </source>
</evidence>
<dbReference type="InterPro" id="IPR051397">
    <property type="entry name" value="Zn-ADH-like_protein"/>
</dbReference>
<proteinExistence type="predicted"/>
<accession>A0ABQ6JF90</accession>
<dbReference type="InterPro" id="IPR013154">
    <property type="entry name" value="ADH-like_N"/>
</dbReference>
<sequence length="265" mass="27534">MTGTMRAWQVVRLGDPASALEPATDVPVPRAGPGQVQVEVSACALNFPDVLLASGRYQVRPEAPFTPGIEVCGTVTALGDGVEGFAVGDRVLGMPEPPHGGLADVAVLPAGQAFAAPSELDDAEAAALFVAYQTGWFGLHRRAALQPGETLLVHAAAGGVGSAAVQARPGRRGAGRGGGRWSREGGRRARAWAPTRWSTGSRATASTGSWRHCARPAPTAPTSSSTRSVVTRSPRRPRWSRSRAGSWSSASPAARCLGHRRTTCC</sequence>
<dbReference type="PANTHER" id="PTHR43677:SF4">
    <property type="entry name" value="QUINONE OXIDOREDUCTASE-LIKE PROTEIN 2"/>
    <property type="match status" value="1"/>
</dbReference>
<dbReference type="Gene3D" id="3.40.50.720">
    <property type="entry name" value="NAD(P)-binding Rossmann-like Domain"/>
    <property type="match status" value="1"/>
</dbReference>
<dbReference type="InterPro" id="IPR011032">
    <property type="entry name" value="GroES-like_sf"/>
</dbReference>
<feature type="compositionally biased region" description="Low complexity" evidence="1">
    <location>
        <begin position="191"/>
        <end position="232"/>
    </location>
</feature>
<keyword evidence="4" id="KW-1185">Reference proteome</keyword>
<dbReference type="SMART" id="SM00829">
    <property type="entry name" value="PKS_ER"/>
    <property type="match status" value="1"/>
</dbReference>
<evidence type="ECO:0000313" key="3">
    <source>
        <dbReference type="EMBL" id="GMA85804.1"/>
    </source>
</evidence>
<protein>
    <recommendedName>
        <fullName evidence="2">Enoyl reductase (ER) domain-containing protein</fullName>
    </recommendedName>
</protein>
<reference evidence="4" key="1">
    <citation type="journal article" date="2019" name="Int. J. Syst. Evol. Microbiol.">
        <title>The Global Catalogue of Microorganisms (GCM) 10K type strain sequencing project: providing services to taxonomists for standard genome sequencing and annotation.</title>
        <authorList>
            <consortium name="The Broad Institute Genomics Platform"/>
            <consortium name="The Broad Institute Genome Sequencing Center for Infectious Disease"/>
            <person name="Wu L."/>
            <person name="Ma J."/>
        </authorList>
    </citation>
    <scope>NUCLEOTIDE SEQUENCE [LARGE SCALE GENOMIC DNA]</scope>
    <source>
        <strain evidence="4">NBRC 108730</strain>
    </source>
</reference>
<name>A0ABQ6JF90_9ACTN</name>